<evidence type="ECO:0000313" key="3">
    <source>
        <dbReference type="Proteomes" id="UP000027451"/>
    </source>
</evidence>
<organism evidence="2 3">
    <name type="scientific">Caballeronia zhejiangensis</name>
    <dbReference type="NCBI Taxonomy" id="871203"/>
    <lineage>
        <taxon>Bacteria</taxon>
        <taxon>Pseudomonadati</taxon>
        <taxon>Pseudomonadota</taxon>
        <taxon>Betaproteobacteria</taxon>
        <taxon>Burkholderiales</taxon>
        <taxon>Burkholderiaceae</taxon>
        <taxon>Caballeronia</taxon>
    </lineage>
</organism>
<dbReference type="Proteomes" id="UP000027451">
    <property type="component" value="Unassembled WGS sequence"/>
</dbReference>
<feature type="compositionally biased region" description="Basic residues" evidence="1">
    <location>
        <begin position="33"/>
        <end position="56"/>
    </location>
</feature>
<accession>A0A656QLH0</accession>
<proteinExistence type="predicted"/>
<dbReference type="EMBL" id="JFHD01000006">
    <property type="protein sequence ID" value="KDR31349.1"/>
    <property type="molecule type" value="Genomic_DNA"/>
</dbReference>
<feature type="region of interest" description="Disordered" evidence="1">
    <location>
        <begin position="1"/>
        <end position="57"/>
    </location>
</feature>
<keyword evidence="3" id="KW-1185">Reference proteome</keyword>
<name>A0A656QLH0_9BURK</name>
<reference evidence="2 3" key="1">
    <citation type="submission" date="2014-03" db="EMBL/GenBank/DDBJ databases">
        <title>Draft Genome Sequences of Four Burkholderia Strains.</title>
        <authorList>
            <person name="Liu X.Y."/>
            <person name="Li C.X."/>
            <person name="Xu J.H."/>
        </authorList>
    </citation>
    <scope>NUCLEOTIDE SEQUENCE [LARGE SCALE GENOMIC DNA]</scope>
    <source>
        <strain evidence="2 3">OP-1</strain>
    </source>
</reference>
<dbReference type="AlphaFoldDB" id="A0A656QLH0"/>
<gene>
    <name evidence="2" type="ORF">BG60_32665</name>
</gene>
<sequence>MPRPRAAWHRTGGVRPRLDAQRPGKLAREVRRGRARMARSSRRVRRHGRHALRAARARAQPQALLRLHSLEAL</sequence>
<evidence type="ECO:0000313" key="2">
    <source>
        <dbReference type="EMBL" id="KDR31349.1"/>
    </source>
</evidence>
<comment type="caution">
    <text evidence="2">The sequence shown here is derived from an EMBL/GenBank/DDBJ whole genome shotgun (WGS) entry which is preliminary data.</text>
</comment>
<evidence type="ECO:0000256" key="1">
    <source>
        <dbReference type="SAM" id="MobiDB-lite"/>
    </source>
</evidence>
<feature type="compositionally biased region" description="Basic and acidic residues" evidence="1">
    <location>
        <begin position="16"/>
        <end position="32"/>
    </location>
</feature>
<protein>
    <submittedName>
        <fullName evidence="2">Uncharacterized protein</fullName>
    </submittedName>
</protein>